<evidence type="ECO:0000256" key="1">
    <source>
        <dbReference type="SAM" id="MobiDB-lite"/>
    </source>
</evidence>
<feature type="region of interest" description="Disordered" evidence="1">
    <location>
        <begin position="109"/>
        <end position="150"/>
    </location>
</feature>
<organism evidence="2">
    <name type="scientific">Amphimedon queenslandica</name>
    <name type="common">Sponge</name>
    <dbReference type="NCBI Taxonomy" id="400682"/>
    <lineage>
        <taxon>Eukaryota</taxon>
        <taxon>Metazoa</taxon>
        <taxon>Porifera</taxon>
        <taxon>Demospongiae</taxon>
        <taxon>Heteroscleromorpha</taxon>
        <taxon>Haplosclerida</taxon>
        <taxon>Niphatidae</taxon>
        <taxon>Amphimedon</taxon>
    </lineage>
</organism>
<dbReference type="InParanoid" id="A0A1X7USG7"/>
<reference evidence="2" key="1">
    <citation type="submission" date="2017-05" db="UniProtKB">
        <authorList>
            <consortium name="EnsemblMetazoa"/>
        </authorList>
    </citation>
    <scope>IDENTIFICATION</scope>
</reference>
<evidence type="ECO:0000313" key="2">
    <source>
        <dbReference type="EnsemblMetazoa" id="Aqu2.1.30606_001"/>
    </source>
</evidence>
<protein>
    <submittedName>
        <fullName evidence="2">Uncharacterized protein</fullName>
    </submittedName>
</protein>
<dbReference type="AlphaFoldDB" id="A0A1X7USG7"/>
<sequence>MQTILTKPISHIRLSECVKVKYCSIPDNGGTGLGGAAGTVLAGIGIDEPEAVPRRALSTPRSIPASTVALIGLMTSPGIGEAVARVVPARQMTGGWLRTDAGVVEVKTVGELGPATSDEDERKKGAATGPLEPNKLTSREVGASAEGAGS</sequence>
<accession>A0A1X7USG7</accession>
<proteinExistence type="predicted"/>
<name>A0A1X7USG7_AMPQE</name>
<dbReference type="EnsemblMetazoa" id="Aqu2.1.30606_001">
    <property type="protein sequence ID" value="Aqu2.1.30606_001"/>
    <property type="gene ID" value="Aqu2.1.30606"/>
</dbReference>